<organism evidence="2 3">
    <name type="scientific">Chrysophaeum taylorii</name>
    <dbReference type="NCBI Taxonomy" id="2483200"/>
    <lineage>
        <taxon>Eukaryota</taxon>
        <taxon>Sar</taxon>
        <taxon>Stramenopiles</taxon>
        <taxon>Ochrophyta</taxon>
        <taxon>Pelagophyceae</taxon>
        <taxon>Pelagomonadales</taxon>
        <taxon>Pelagomonadaceae</taxon>
        <taxon>Chrysophaeum</taxon>
    </lineage>
</organism>
<sequence>MDDVSRLAAELGTEDTKRVARFLRAEKGDVRKAETRLRRHLEWRAKTLPIPFETVREELEKLKVVVLPERDGEGRVVVVIRARLLGAHTYGDIGECERAIICFAEGLERTLDSDEKITVIFSRLPPNHKPDLRWVKMVGGLLQEHYPERLHLAVVAPVPAVMLGLWHVVKMLFDPVTRSKIKIAKHSSCFLDLVPPDRLPLELGGKADYVLSKSDLFVVG</sequence>
<dbReference type="InterPro" id="IPR001251">
    <property type="entry name" value="CRAL-TRIO_dom"/>
</dbReference>
<dbReference type="InterPro" id="IPR036273">
    <property type="entry name" value="CRAL/TRIO_N_dom_sf"/>
</dbReference>
<feature type="domain" description="CRAL-TRIO" evidence="1">
    <location>
        <begin position="55"/>
        <end position="211"/>
    </location>
</feature>
<dbReference type="Pfam" id="PF00650">
    <property type="entry name" value="CRAL_TRIO"/>
    <property type="match status" value="1"/>
</dbReference>
<dbReference type="CDD" id="cd00170">
    <property type="entry name" value="SEC14"/>
    <property type="match status" value="1"/>
</dbReference>
<comment type="caution">
    <text evidence="2">The sequence shown here is derived from an EMBL/GenBank/DDBJ whole genome shotgun (WGS) entry which is preliminary data.</text>
</comment>
<dbReference type="SUPFAM" id="SSF52087">
    <property type="entry name" value="CRAL/TRIO domain"/>
    <property type="match status" value="1"/>
</dbReference>
<dbReference type="SMART" id="SM00516">
    <property type="entry name" value="SEC14"/>
    <property type="match status" value="1"/>
</dbReference>
<name>A0AAD7U7F0_9STRA</name>
<dbReference type="Gene3D" id="3.40.525.10">
    <property type="entry name" value="CRAL-TRIO lipid binding domain"/>
    <property type="match status" value="1"/>
</dbReference>
<protein>
    <recommendedName>
        <fullName evidence="1">CRAL-TRIO domain-containing protein</fullName>
    </recommendedName>
</protein>
<dbReference type="InterPro" id="IPR036865">
    <property type="entry name" value="CRAL-TRIO_dom_sf"/>
</dbReference>
<dbReference type="EMBL" id="JAQMWT010000670">
    <property type="protein sequence ID" value="KAJ8598594.1"/>
    <property type="molecule type" value="Genomic_DNA"/>
</dbReference>
<dbReference type="PANTHER" id="PTHR45824:SF29">
    <property type="entry name" value="GH16843P"/>
    <property type="match status" value="1"/>
</dbReference>
<dbReference type="PROSITE" id="PS50191">
    <property type="entry name" value="CRAL_TRIO"/>
    <property type="match status" value="1"/>
</dbReference>
<dbReference type="AlphaFoldDB" id="A0AAD7U7F0"/>
<gene>
    <name evidence="2" type="ORF">CTAYLR_001684</name>
</gene>
<dbReference type="GO" id="GO:0008526">
    <property type="term" value="F:phosphatidylinositol transfer activity"/>
    <property type="evidence" value="ECO:0007669"/>
    <property type="project" value="TreeGrafter"/>
</dbReference>
<dbReference type="Proteomes" id="UP001230188">
    <property type="component" value="Unassembled WGS sequence"/>
</dbReference>
<evidence type="ECO:0000313" key="3">
    <source>
        <dbReference type="Proteomes" id="UP001230188"/>
    </source>
</evidence>
<keyword evidence="3" id="KW-1185">Reference proteome</keyword>
<evidence type="ECO:0000313" key="2">
    <source>
        <dbReference type="EMBL" id="KAJ8598594.1"/>
    </source>
</evidence>
<dbReference type="PANTHER" id="PTHR45824">
    <property type="entry name" value="GH16843P"/>
    <property type="match status" value="1"/>
</dbReference>
<reference evidence="2" key="1">
    <citation type="submission" date="2023-01" db="EMBL/GenBank/DDBJ databases">
        <title>Metagenome sequencing of chrysophaentin producing Chrysophaeum taylorii.</title>
        <authorList>
            <person name="Davison J."/>
            <person name="Bewley C."/>
        </authorList>
    </citation>
    <scope>NUCLEOTIDE SEQUENCE</scope>
    <source>
        <strain evidence="2">NIES-1699</strain>
    </source>
</reference>
<proteinExistence type="predicted"/>
<evidence type="ECO:0000259" key="1">
    <source>
        <dbReference type="PROSITE" id="PS50191"/>
    </source>
</evidence>
<dbReference type="SUPFAM" id="SSF46938">
    <property type="entry name" value="CRAL/TRIO N-terminal domain"/>
    <property type="match status" value="1"/>
</dbReference>
<accession>A0AAD7U7F0</accession>
<dbReference type="InterPro" id="IPR052578">
    <property type="entry name" value="PI_Transfer_CRAL-TRIO"/>
</dbReference>